<dbReference type="SUPFAM" id="SSF49785">
    <property type="entry name" value="Galactose-binding domain-like"/>
    <property type="match status" value="1"/>
</dbReference>
<dbReference type="InterPro" id="IPR008979">
    <property type="entry name" value="Galactose-bd-like_sf"/>
</dbReference>
<gene>
    <name evidence="1" type="ORF">CT157_23110</name>
</gene>
<reference evidence="1 2" key="1">
    <citation type="submission" date="2017-11" db="EMBL/GenBank/DDBJ databases">
        <title>Effect of PGPRs.</title>
        <authorList>
            <person name="Oliva R."/>
            <person name="Nong J."/>
            <person name="Roman V."/>
        </authorList>
    </citation>
    <scope>NUCLEOTIDE SEQUENCE [LARGE SCALE GENOMIC DNA]</scope>
    <source>
        <strain evidence="1">Inb918</strain>
    </source>
</reference>
<evidence type="ECO:0000313" key="2">
    <source>
        <dbReference type="Proteomes" id="UP000282760"/>
    </source>
</evidence>
<protein>
    <submittedName>
        <fullName evidence="1">Uncharacterized protein</fullName>
    </submittedName>
</protein>
<dbReference type="Gene3D" id="2.60.120.260">
    <property type="entry name" value="Galactose-binding domain-like"/>
    <property type="match status" value="1"/>
</dbReference>
<dbReference type="Proteomes" id="UP000282760">
    <property type="component" value="Chromosome"/>
</dbReference>
<organism evidence="1 2">
    <name type="scientific">Pseudomonas syringae</name>
    <dbReference type="NCBI Taxonomy" id="317"/>
    <lineage>
        <taxon>Bacteria</taxon>
        <taxon>Pseudomonadati</taxon>
        <taxon>Pseudomonadota</taxon>
        <taxon>Gammaproteobacteria</taxon>
        <taxon>Pseudomonadales</taxon>
        <taxon>Pseudomonadaceae</taxon>
        <taxon>Pseudomonas</taxon>
    </lineage>
</organism>
<evidence type="ECO:0000313" key="1">
    <source>
        <dbReference type="EMBL" id="AZV28791.1"/>
    </source>
</evidence>
<dbReference type="AlphaFoldDB" id="A0A3T0JZC1"/>
<dbReference type="EMBL" id="CP024646">
    <property type="protein sequence ID" value="AZV28791.1"/>
    <property type="molecule type" value="Genomic_DNA"/>
</dbReference>
<accession>A0A3T0JZC1</accession>
<proteinExistence type="predicted"/>
<name>A0A3T0JZC1_PSESX</name>
<sequence>MNVNQIQNGDFETRDLTGWGLQINQGKASVVLYDRSFQVEVQPGLDDGVVLYTRFDITPGRFTLMLDATAPTAQFHQDPREIETHPILFMFVTGYAADGSTVQFDVGSWWLEVTQQTHRYIGTMPSNVVRAEVQLSFPSDPLQVKGRTYIDNVSYTLNSQKSPAGKRWSQ</sequence>